<proteinExistence type="inferred from homology"/>
<evidence type="ECO:0000256" key="3">
    <source>
        <dbReference type="ARBA" id="ARBA00022448"/>
    </source>
</evidence>
<evidence type="ECO:0000256" key="4">
    <source>
        <dbReference type="ARBA" id="ARBA00022741"/>
    </source>
</evidence>
<feature type="domain" description="ABC transporter" evidence="7">
    <location>
        <begin position="11"/>
        <end position="243"/>
    </location>
</feature>
<reference evidence="8 9" key="1">
    <citation type="submission" date="2012-01" db="EMBL/GenBank/DDBJ databases">
        <title>The Genome Sequence of Scardovia inopinata F0304.</title>
        <authorList>
            <consortium name="The Broad Institute Genome Sequencing Platform"/>
            <person name="Earl A."/>
            <person name="Ward D."/>
            <person name="Feldgarden M."/>
            <person name="Gevers D."/>
            <person name="Izard J."/>
            <person name="Baranova O.V."/>
            <person name="Blanton J.M."/>
            <person name="Tanner A.C."/>
            <person name="Dewhirst F.E."/>
            <person name="Young S.K."/>
            <person name="Zeng Q."/>
            <person name="Gargeya S."/>
            <person name="Fitzgerald M."/>
            <person name="Haas B."/>
            <person name="Abouelleil A."/>
            <person name="Alvarado L."/>
            <person name="Arachchi H.M."/>
            <person name="Berlin A."/>
            <person name="Chapman S.B."/>
            <person name="Gearin G."/>
            <person name="Goldberg J."/>
            <person name="Griggs A."/>
            <person name="Gujja S."/>
            <person name="Hansen M."/>
            <person name="Heiman D."/>
            <person name="Howarth C."/>
            <person name="Larimer J."/>
            <person name="Lui A."/>
            <person name="MacDonald P.J."/>
            <person name="McCowen C."/>
            <person name="Montmayeur A."/>
            <person name="Murphy C."/>
            <person name="Neiman D."/>
            <person name="Pearson M."/>
            <person name="Priest M."/>
            <person name="Roberts A."/>
            <person name="Saif S."/>
            <person name="Shea T."/>
            <person name="Sisk P."/>
            <person name="Stolte C."/>
            <person name="Sykes S."/>
            <person name="Wortman J."/>
            <person name="Nusbaum C."/>
            <person name="Birren B."/>
        </authorList>
    </citation>
    <scope>NUCLEOTIDE SEQUENCE [LARGE SCALE GENOMIC DNA]</scope>
    <source>
        <strain evidence="8 9">F0304</strain>
    </source>
</reference>
<dbReference type="GO" id="GO:0046677">
    <property type="term" value="P:response to antibiotic"/>
    <property type="evidence" value="ECO:0007669"/>
    <property type="project" value="UniProtKB-KW"/>
</dbReference>
<evidence type="ECO:0000256" key="2">
    <source>
        <dbReference type="ARBA" id="ARBA00005417"/>
    </source>
</evidence>
<dbReference type="PANTHER" id="PTHR42711">
    <property type="entry name" value="ABC TRANSPORTER ATP-BINDING PROTEIN"/>
    <property type="match status" value="1"/>
</dbReference>
<dbReference type="GO" id="GO:0005886">
    <property type="term" value="C:plasma membrane"/>
    <property type="evidence" value="ECO:0007669"/>
    <property type="project" value="UniProtKB-SubCell"/>
</dbReference>
<dbReference type="SMART" id="SM00382">
    <property type="entry name" value="AAA"/>
    <property type="match status" value="1"/>
</dbReference>
<dbReference type="InterPro" id="IPR003593">
    <property type="entry name" value="AAA+_ATPase"/>
</dbReference>
<evidence type="ECO:0000256" key="5">
    <source>
        <dbReference type="ARBA" id="ARBA00022840"/>
    </source>
</evidence>
<keyword evidence="6" id="KW-0046">Antibiotic resistance</keyword>
<keyword evidence="5" id="KW-0067">ATP-binding</keyword>
<dbReference type="PANTHER" id="PTHR42711:SF5">
    <property type="entry name" value="ABC TRANSPORTER ATP-BINDING PROTEIN NATA"/>
    <property type="match status" value="1"/>
</dbReference>
<dbReference type="InterPro" id="IPR027417">
    <property type="entry name" value="P-loop_NTPase"/>
</dbReference>
<dbReference type="HOGENOM" id="CLU_000604_1_2_11"/>
<keyword evidence="4" id="KW-0547">Nucleotide-binding</keyword>
<dbReference type="RefSeq" id="WP_048349252.1">
    <property type="nucleotide sequence ID" value="NZ_GG770225.1"/>
</dbReference>
<sequence>MATRATSLNNLSVSSLYKRYRGSKKYALEDVTFSLSPGTITGVLGHNGAGKSTLLGSIVGSVKVSSGRVDYGGENLTESPRRAREICAFMPQSYVPLTGVTPAEALSCVTGMRGLPSSRGEAYVHEFMEALDISEYMDIPGDKLSGGCHRLVSLGMAVVQHSKVILLDEPTNDVDPIRRKLLWTLLRQLADQGSSILVVTHNLEEIQAVADTLLVFDQGHLLVNSTPQDFAALSELTYFTVNGNYPRERLLRLPLVNIQHNGNDMVLSCPKSEGGIIMQHLAEAFREDKSLTFSVSQGTIQEAYEQLVGKETESNINKLMV</sequence>
<comment type="similarity">
    <text evidence="2">Belongs to the ABC transporter superfamily.</text>
</comment>
<keyword evidence="9" id="KW-1185">Reference proteome</keyword>
<comment type="subcellular location">
    <subcellularLocation>
        <location evidence="1">Cell membrane</location>
        <topology evidence="1">Peripheral membrane protein</topology>
    </subcellularLocation>
</comment>
<evidence type="ECO:0000259" key="7">
    <source>
        <dbReference type="PROSITE" id="PS50893"/>
    </source>
</evidence>
<keyword evidence="3" id="KW-0813">Transport</keyword>
<dbReference type="eggNOG" id="COG1131">
    <property type="taxonomic scope" value="Bacteria"/>
</dbReference>
<evidence type="ECO:0000313" key="8">
    <source>
        <dbReference type="EMBL" id="EFG26758.2"/>
    </source>
</evidence>
<dbReference type="InterPro" id="IPR003439">
    <property type="entry name" value="ABC_transporter-like_ATP-bd"/>
</dbReference>
<dbReference type="GO" id="GO:0016887">
    <property type="term" value="F:ATP hydrolysis activity"/>
    <property type="evidence" value="ECO:0007669"/>
    <property type="project" value="InterPro"/>
</dbReference>
<organism evidence="8 9">
    <name type="scientific">Scardovia inopinata F0304</name>
    <dbReference type="NCBI Taxonomy" id="641146"/>
    <lineage>
        <taxon>Bacteria</taxon>
        <taxon>Bacillati</taxon>
        <taxon>Actinomycetota</taxon>
        <taxon>Actinomycetes</taxon>
        <taxon>Bifidobacteriales</taxon>
        <taxon>Bifidobacteriaceae</taxon>
        <taxon>Scardovia</taxon>
    </lineage>
</organism>
<evidence type="ECO:0000313" key="9">
    <source>
        <dbReference type="Proteomes" id="UP000005777"/>
    </source>
</evidence>
<evidence type="ECO:0000256" key="1">
    <source>
        <dbReference type="ARBA" id="ARBA00004202"/>
    </source>
</evidence>
<evidence type="ECO:0000256" key="6">
    <source>
        <dbReference type="ARBA" id="ARBA00023251"/>
    </source>
</evidence>
<dbReference type="Proteomes" id="UP000005777">
    <property type="component" value="Unassembled WGS sequence"/>
</dbReference>
<dbReference type="InterPro" id="IPR050763">
    <property type="entry name" value="ABC_transporter_ATP-binding"/>
</dbReference>
<comment type="caution">
    <text evidence="8">The sequence shown here is derived from an EMBL/GenBank/DDBJ whole genome shotgun (WGS) entry which is preliminary data.</text>
</comment>
<dbReference type="Pfam" id="PF00005">
    <property type="entry name" value="ABC_tran"/>
    <property type="match status" value="1"/>
</dbReference>
<dbReference type="SUPFAM" id="SSF52540">
    <property type="entry name" value="P-loop containing nucleoside triphosphate hydrolases"/>
    <property type="match status" value="1"/>
</dbReference>
<dbReference type="GO" id="GO:0005524">
    <property type="term" value="F:ATP binding"/>
    <property type="evidence" value="ECO:0007669"/>
    <property type="project" value="UniProtKB-KW"/>
</dbReference>
<gene>
    <name evidence="8" type="ORF">HMPREF9020_00385</name>
</gene>
<dbReference type="PROSITE" id="PS50893">
    <property type="entry name" value="ABC_TRANSPORTER_2"/>
    <property type="match status" value="1"/>
</dbReference>
<dbReference type="EMBL" id="ADCX01000002">
    <property type="protein sequence ID" value="EFG26758.2"/>
    <property type="molecule type" value="Genomic_DNA"/>
</dbReference>
<dbReference type="AlphaFoldDB" id="W5IID0"/>
<name>W5IID0_SCAIO</name>
<protein>
    <recommendedName>
        <fullName evidence="7">ABC transporter domain-containing protein</fullName>
    </recommendedName>
</protein>
<dbReference type="Gene3D" id="3.40.50.300">
    <property type="entry name" value="P-loop containing nucleotide triphosphate hydrolases"/>
    <property type="match status" value="1"/>
</dbReference>
<accession>W5IID0</accession>